<evidence type="ECO:0000256" key="6">
    <source>
        <dbReference type="ARBA" id="ARBA00022840"/>
    </source>
</evidence>
<dbReference type="GO" id="GO:0030687">
    <property type="term" value="C:preribosome, large subunit precursor"/>
    <property type="evidence" value="ECO:0007669"/>
    <property type="project" value="TreeGrafter"/>
</dbReference>
<comment type="subcellular location">
    <subcellularLocation>
        <location evidence="1">Nucleus</location>
        <location evidence="1">Nucleolus</location>
    </subcellularLocation>
    <subcellularLocation>
        <location evidence="2">Nucleus</location>
        <location evidence="2">Nucleoplasm</location>
    </subcellularLocation>
</comment>
<feature type="domain" description="AAA+ ATPase" evidence="11">
    <location>
        <begin position="1607"/>
        <end position="1766"/>
    </location>
</feature>
<dbReference type="InterPro" id="IPR027417">
    <property type="entry name" value="P-loop_NTPase"/>
</dbReference>
<comment type="similarity">
    <text evidence="3">Belongs to the midasin family.</text>
</comment>
<evidence type="ECO:0000256" key="9">
    <source>
        <dbReference type="SAM" id="Coils"/>
    </source>
</evidence>
<gene>
    <name evidence="12" type="ORF">LUA448_LOCUS2890</name>
</gene>
<feature type="domain" description="AAA+ ATPase" evidence="11">
    <location>
        <begin position="833"/>
        <end position="1002"/>
    </location>
</feature>
<accession>A0A817QT54</accession>
<dbReference type="EMBL" id="CAJNYD010000096">
    <property type="protein sequence ID" value="CAF3213438.1"/>
    <property type="molecule type" value="Genomic_DNA"/>
</dbReference>
<evidence type="ECO:0000256" key="2">
    <source>
        <dbReference type="ARBA" id="ARBA00004642"/>
    </source>
</evidence>
<keyword evidence="6" id="KW-0067">ATP-binding</keyword>
<reference evidence="12" key="1">
    <citation type="submission" date="2021-02" db="EMBL/GenBank/DDBJ databases">
        <authorList>
            <person name="Nowell W R."/>
        </authorList>
    </citation>
    <scope>NUCLEOTIDE SEQUENCE</scope>
</reference>
<dbReference type="SUPFAM" id="SSF52540">
    <property type="entry name" value="P-loop containing nucleoside triphosphate hydrolases"/>
    <property type="match status" value="6"/>
</dbReference>
<keyword evidence="5" id="KW-0547">Nucleotide-binding</keyword>
<dbReference type="Gene3D" id="3.40.50.300">
    <property type="entry name" value="P-loop containing nucleotide triphosphate hydrolases"/>
    <property type="match status" value="6"/>
</dbReference>
<dbReference type="GO" id="GO:0005524">
    <property type="term" value="F:ATP binding"/>
    <property type="evidence" value="ECO:0007669"/>
    <property type="project" value="UniProtKB-KW"/>
</dbReference>
<keyword evidence="9" id="KW-0175">Coiled coil</keyword>
<evidence type="ECO:0000256" key="1">
    <source>
        <dbReference type="ARBA" id="ARBA00004604"/>
    </source>
</evidence>
<comment type="caution">
    <text evidence="12">The sequence shown here is derived from an EMBL/GenBank/DDBJ whole genome shotgun (WGS) entry which is preliminary data.</text>
</comment>
<evidence type="ECO:0000256" key="4">
    <source>
        <dbReference type="ARBA" id="ARBA00017143"/>
    </source>
</evidence>
<feature type="compositionally biased region" description="Polar residues" evidence="10">
    <location>
        <begin position="2191"/>
        <end position="2208"/>
    </location>
</feature>
<organism evidence="12 13">
    <name type="scientific">Rotaria socialis</name>
    <dbReference type="NCBI Taxonomy" id="392032"/>
    <lineage>
        <taxon>Eukaryota</taxon>
        <taxon>Metazoa</taxon>
        <taxon>Spiralia</taxon>
        <taxon>Gnathifera</taxon>
        <taxon>Rotifera</taxon>
        <taxon>Eurotatoria</taxon>
        <taxon>Bdelloidea</taxon>
        <taxon>Philodinida</taxon>
        <taxon>Philodinidae</taxon>
        <taxon>Rotaria</taxon>
    </lineage>
</organism>
<dbReference type="GO" id="GO:0000027">
    <property type="term" value="P:ribosomal large subunit assembly"/>
    <property type="evidence" value="ECO:0007669"/>
    <property type="project" value="TreeGrafter"/>
</dbReference>
<dbReference type="PANTHER" id="PTHR48103:SF2">
    <property type="entry name" value="MIDASIN"/>
    <property type="match status" value="1"/>
</dbReference>
<feature type="domain" description="AAA+ ATPase" evidence="11">
    <location>
        <begin position="2595"/>
        <end position="2768"/>
    </location>
</feature>
<evidence type="ECO:0000256" key="8">
    <source>
        <dbReference type="ARBA" id="ARBA00023242"/>
    </source>
</evidence>
<feature type="domain" description="AAA+ ATPase" evidence="11">
    <location>
        <begin position="1300"/>
        <end position="1475"/>
    </location>
</feature>
<dbReference type="CDD" id="cd00009">
    <property type="entry name" value="AAA"/>
    <property type="match status" value="1"/>
</dbReference>
<dbReference type="Proteomes" id="UP000663833">
    <property type="component" value="Unassembled WGS sequence"/>
</dbReference>
<dbReference type="GO" id="GO:0005654">
    <property type="term" value="C:nucleoplasm"/>
    <property type="evidence" value="ECO:0007669"/>
    <property type="project" value="UniProtKB-SubCell"/>
</dbReference>
<feature type="region of interest" description="Disordered" evidence="10">
    <location>
        <begin position="2186"/>
        <end position="2208"/>
    </location>
</feature>
<evidence type="ECO:0000313" key="13">
    <source>
        <dbReference type="Proteomes" id="UP000663833"/>
    </source>
</evidence>
<dbReference type="GO" id="GO:0016887">
    <property type="term" value="F:ATP hydrolysis activity"/>
    <property type="evidence" value="ECO:0007669"/>
    <property type="project" value="InterPro"/>
</dbReference>
<feature type="region of interest" description="Disordered" evidence="10">
    <location>
        <begin position="2104"/>
        <end position="2127"/>
    </location>
</feature>
<evidence type="ECO:0000256" key="10">
    <source>
        <dbReference type="SAM" id="MobiDB-lite"/>
    </source>
</evidence>
<dbReference type="PANTHER" id="PTHR48103">
    <property type="entry name" value="MIDASIN-RELATED"/>
    <property type="match status" value="1"/>
</dbReference>
<evidence type="ECO:0000256" key="7">
    <source>
        <dbReference type="ARBA" id="ARBA00023186"/>
    </source>
</evidence>
<sequence>MTQENVITKCDELTIVLNHILDRDADPYKAQNLIDELVNMSSSLTKAETKKVLRSIFYPYGTLVLTNRHRTLAMKMAKLMEWWLKSKSNDGSQRPLMDLICEQRIILVRKNSDGSTTLEQQENPNKTMDLSHLMLLFNVYDCTGSEMNALIKLLIECLLYTESKLGDMRQYLIEPDCFKCLWLLYFDPLRIKRVLEGDELVQREAVNKEEYQSSSKHQIYIQWTDDLKDKYIDGNITKRQRVNMIVHEALNACKRKQQLLSLLQKIQFNRSHTIYVLQTWINLFRHLISIKYVDIEIIELVFERLPDLNITNASAELNQLILDLLEMLPQFNDAEQLVYVGNQIVRMIQNLMVSEKLKNKIELVEELMKRICASTPVNNIQGHYCFFFLLKDLIPFYDKHNEIRLIKRIDHETILWYADDILQKKTVSQPMAEHCQTLLTLLQYVTMYTDDNYLEDWFQRIQIPSHQNAEFIFQMITYSIYSSSTLATYVRQITDEKINAFLKCIQIPIAFKFISILLTIIEALVNSAQAHIILFRSDDFHRILEDWLLSETSPSIIMRLLVLLFNVADSGHNQYSVKIADFFLGNYASKFFSIHFEDQSPFASIIRFLLSISNNNQINGSSLHDKVGHLIKDLFLQIEEIIDEDDDNLYKTFSLHLLSLSNEITDEQVRTKLVILLSPFIPDMMALLGQSDQLKYASIKLLGKILELSEDEHSLFAENFQYGSIHDDTLNHTNDTLQQQQQQQPNNLFFSSEVANRLEIPLVRHSDFIHGNQFLKKLEQVEQRIGDKLLRERLTQQRSENLNLSIKDDQFNHLVLTPTTCENIFKVLEVLDDPIPILLEGNTGVGKSATVMEAFRQACMCKPQLQSRTFFRFNMSSHVTVDDLLGKVMLAFDKETCMTNFRFVHGLFTRAFVNGHWILFDELNLAQDTVLQAIESALDTRRLTINNNSSTQDSIIVYQMHDDFRLFATQNPSTGFFKDKREKLSSSFLSRFRPLVFTELPDFEWRDIVQQRLKPYLGNEADQYADLLVTNFNNKIKEALYDSRKGFAESGPYAEISIRELLKWVNQLIWQKQHGCWPTNAQDRGNMLSFSAWCIYGARYRTNGRTIVENILTDNGKGGWGRPALQNISIRVDQKEEKIFLDNIQCSARIKIQPIANPELEWFNVFKMAGLETIKFNADIWAIAFKVHNAVHKMLINIDFIYLHGIYRIDYSWLWHWLTSAAHHLNQRNEFAIHGCKSYISRFRHIKAQNKVRSCFIEHFEDANLSEITSKDIMIQPDMPYILTDRTLQTMKQVSFDMNIKQPILVTGPEGCGKSDLLLALTWLNGQQVNQLNITPETEPSALIGQILPNEAKDKNGANNGKMLDWNHGCVTRAYINGQWALLDNFNTAEASVLERLNPILEEKPMLILTENGEIDEQNMHDDYRLFATMTPPDSRYSSLNVGELSPSLYNRFATVHMNDIDNNSDELLQLAKGLLSDDVDSQLAVDLCREILDFLSKNAANISKVTLRNLVRFFDSTYRLYQRFQDKFNFVSILWTAYHVTIVNQIKGEQIKIQMTESIKRFLRRMQPNCQLRQLPFTDWIQQTDEHILTSTRLNYANAVLGAVACNIPLLLEGPAAVGKTTLIAHLCKTLDSKKMNHISSQQKPKLERVNNTDTTTIQDYLGTYLPVNDGFIFQKGALYRAMENGWWFLADEFNLADPSVMNILFPLLEGKNSIMIPTSGKIITAKQGFHFFATQNDSSYANRHQLPISLRNRFLEIQFDEFPESELSEILLRRNQSDKQKQKNLINQIANSLASFYHQLIQTPSRITFRELIKWIRRYELFSSGKDVWPMVGASLLTSKYPLESPIRQGLINDLKTKWPNISIPTGSQIEIKDVGGGLVRFRENDLHVDVKTSVLSQSIISTWPLTFQRTLTRIAQAVHANEPVLLIGPTSCKTLIVETWTRVLNRYDELVIIHLTPESESANLVGEIQPYTFLDLLKRLPAMAERVVHRFRILCQNQNSVGKLYPNDEDFINSLTDLITKDFNDEIDQFEKDYSHEKELNQQKDALHNNFATLREYTESFMMPSFDENSIGKLENMIETITNSTEPQRKYTDYEYSPRLYRYDDDDDDDNVDNPLSKRNQSTMKSYEKLQLEDDGYDDYGSIDIISNTTINIKDNSATEPNISVCPKTTCELYDDYDLASDVEESESAATNQRDSNEITTSSQNTYPNLINSAVGAASSNVFESHFESLPIRTVNQTDFLPKIYQTVRNIQRGFEKMIIDVNYSSFCSTDATLVDYQAKFSNAWERLSDEKVDRTRPIFIFNDGPVITAAKRGGILFLEDLDLPSQAVVERLNSMLEPDPTLTLSEDVTTVADKGQLDISLSKTFQIFASVHQDEAHQLLKLSPSTRSRFTEIHVPAYSKNELEDLVRFALNQPNSDTNEIAILVEQMFSLREKLRTDPEWKLHNDIQLLFRWIDFIKNHHTSLSLTHRMLLGARFFCFDLLSTARHTILFDEWLSSSENFHNLKEFSFIFKQPDALDGAITLESIQSNERIFPFDVHSEYIGLRYTGVRYSCRNDKDLQIILNKLRQDFFCVPTPTLINQIARVFAATSSKAPLLLVGPPGTGKTQVITQVCSLLGKECERINLSANTSLDQLIGCIIPRCVNGIRIFQWQEGRVLSAIRAQHWILFDELNLATPEVLEGLAPLFYRGITHYTIRSTGERVPVNDVLIFATMNPSTAGGGRSKLPRSINNLFTIVQIDDYSEEELRIILNQLFSFDLEHNNINMAQLDQIFNMHVAFKLRISEGALGRTDEPYKINLRDLSKLRDVFRHSIDNQLSHYEFLNTIVDENISNEDNNNNETRKITNELSSTLDSSTARLLSIRKFAQVVYACQFQGEQDYIKACEIINRKFPISDKIEEKNCSIDMSSPAVVRIGSIYIKTGSEEPSTTANINLIHTKKTISQLESLAAACQSKRTILLEGDICTRKTTLVIELARITRHRLIIIPLHENYETTDLIGSWLPNVDQKREHPLFSKIEILFKQIIKQILLRIIPLLSADRKENEFDECKKILRSRTLNENLTRDELLTNEINALKNMINLLNRFSNVPGDEAKIYVSCYIQQAMDYMNKLREFQSNTAQEIGFTFVESEFVQAIREGCWVLFDNVNSAPSEGLERLNSLTEDNPVLSLYEFADGQILTKKDNPIISSYKNSNGQILTEKIGIIHENFRLFATANLNRIYSNKLSSAFLNRVIRIWLPPIDECDEKDPTKSDLYELVSTQLMSIPAGKQLAHLLLLIHIHVKQYVKDGQLVYPTDYRISYRLLEQCVRTLISLVNKGIHPVDACYSAVIRSYGSSLYKEQQYRFFLKELQKTIDKLNLHSPSMIFSTPSNESDEKRERHIQEETIIRLEFVEFERIFIEYIFNLFKILIQDEKMIHKTRNLFILFINEILLPMTTNDSQLIQLKQTLLTKNDVDVNLSLILNELVQQRKIQLENYNVNLSKAVELLCEKKSISIRAASEQLCLLLDRYIRNTSFNDANRRLEFLQRSIRIIETFHDFFSSTIFDDFNLTTSINQLSTVTIRLLRPLLTFKDRFISYNMLTDTDFLHIKQQYFQDTNNDYNINASLLKSFDRVQSFPIRSARNHMRKLVERFINDVDKQSKIRKTIQHYGTILEWIRIRWTFDDYLTNSIHNVLQKNVSITRHFIIECELKFSCTELISEISRIIENTVRNLPIESSTLDNQYVQKTDELKSLLNTIANVKKRLERVKIRLDKQLNMDKNQQFSVESAQNRNSTLLRDGDVFRAACHELEVQQTCFEKQLIQLNAQLGQISNDFKQIQGRREQALTRAIEAKQQFQKAMTEIFESDSYRFIRKYFEEPDENELHRLIQYLRQSRSNRALINRDDSLDVRATLETQFGRELITHENILRSPMIFFICGFFFLPNFDHRMRLYIMSRWDQLLDDKIDIRTLDGKNILLFYCPNQHP</sequence>
<name>A0A817QT54_9BILA</name>
<protein>
    <recommendedName>
        <fullName evidence="4">Midasin</fullName>
    </recommendedName>
</protein>
<dbReference type="InterPro" id="IPR003593">
    <property type="entry name" value="AAA+_ATPase"/>
</dbReference>
<evidence type="ECO:0000313" key="12">
    <source>
        <dbReference type="EMBL" id="CAF3213438.1"/>
    </source>
</evidence>
<evidence type="ECO:0000256" key="3">
    <source>
        <dbReference type="ARBA" id="ARBA00007188"/>
    </source>
</evidence>
<keyword evidence="8" id="KW-0539">Nucleus</keyword>
<keyword evidence="7" id="KW-0143">Chaperone</keyword>
<dbReference type="InterPro" id="IPR011704">
    <property type="entry name" value="ATPase_dyneun-rel_AAA"/>
</dbReference>
<dbReference type="Pfam" id="PF07728">
    <property type="entry name" value="AAA_5"/>
    <property type="match status" value="6"/>
</dbReference>
<evidence type="ECO:0000256" key="5">
    <source>
        <dbReference type="ARBA" id="ARBA00022741"/>
    </source>
</evidence>
<feature type="coiled-coil region" evidence="9">
    <location>
        <begin position="3723"/>
        <end position="3757"/>
    </location>
</feature>
<dbReference type="FunFam" id="3.40.50.300:FF:000142">
    <property type="entry name" value="Midasin"/>
    <property type="match status" value="2"/>
</dbReference>
<dbReference type="SMART" id="SM00382">
    <property type="entry name" value="AAA"/>
    <property type="match status" value="4"/>
</dbReference>
<evidence type="ECO:0000259" key="11">
    <source>
        <dbReference type="SMART" id="SM00382"/>
    </source>
</evidence>
<proteinExistence type="inferred from homology"/>
<dbReference type="GO" id="GO:0000055">
    <property type="term" value="P:ribosomal large subunit export from nucleus"/>
    <property type="evidence" value="ECO:0007669"/>
    <property type="project" value="TreeGrafter"/>
</dbReference>
<dbReference type="GO" id="GO:0005730">
    <property type="term" value="C:nucleolus"/>
    <property type="evidence" value="ECO:0007669"/>
    <property type="project" value="UniProtKB-SubCell"/>
</dbReference>